<accession>X6MUQ9</accession>
<sequence length="227" mass="27290">MNKNKSRATIKIKYNKKKFVFFANVIEIETEIKQLKTKNMNWEEVMNALSTDAAESNNSNQPQSKREINERVFIDLLKIFEEDPSVKKIVKRLLINEFYGFLLWKNITLQHWRCFIDRIAKEWAKENLPTWKLAKQTINYIWKRFVKQIPVYSSSEIPGLKIPGVEVCTYQYLEEKGVIRFQREERKGREYVFARIHIHMYNTLLTKKKIFSDEQNKALKRTFEIPF</sequence>
<feature type="coiled-coil region" evidence="1">
    <location>
        <begin position="25"/>
        <end position="52"/>
    </location>
</feature>
<evidence type="ECO:0000313" key="2">
    <source>
        <dbReference type="EMBL" id="ETO17197.1"/>
    </source>
</evidence>
<organism evidence="2 3">
    <name type="scientific">Reticulomyxa filosa</name>
    <dbReference type="NCBI Taxonomy" id="46433"/>
    <lineage>
        <taxon>Eukaryota</taxon>
        <taxon>Sar</taxon>
        <taxon>Rhizaria</taxon>
        <taxon>Retaria</taxon>
        <taxon>Foraminifera</taxon>
        <taxon>Monothalamids</taxon>
        <taxon>Reticulomyxidae</taxon>
        <taxon>Reticulomyxa</taxon>
    </lineage>
</organism>
<keyword evidence="3" id="KW-1185">Reference proteome</keyword>
<keyword evidence="1" id="KW-0175">Coiled coil</keyword>
<name>X6MUQ9_RETFI</name>
<dbReference type="Proteomes" id="UP000023152">
    <property type="component" value="Unassembled WGS sequence"/>
</dbReference>
<dbReference type="EMBL" id="ASPP01017115">
    <property type="protein sequence ID" value="ETO17197.1"/>
    <property type="molecule type" value="Genomic_DNA"/>
</dbReference>
<reference evidence="2 3" key="1">
    <citation type="journal article" date="2013" name="Curr. Biol.">
        <title>The Genome of the Foraminiferan Reticulomyxa filosa.</title>
        <authorList>
            <person name="Glockner G."/>
            <person name="Hulsmann N."/>
            <person name="Schleicher M."/>
            <person name="Noegel A.A."/>
            <person name="Eichinger L."/>
            <person name="Gallinger C."/>
            <person name="Pawlowski J."/>
            <person name="Sierra R."/>
            <person name="Euteneuer U."/>
            <person name="Pillet L."/>
            <person name="Moustafa A."/>
            <person name="Platzer M."/>
            <person name="Groth M."/>
            <person name="Szafranski K."/>
            <person name="Schliwa M."/>
        </authorList>
    </citation>
    <scope>NUCLEOTIDE SEQUENCE [LARGE SCALE GENOMIC DNA]</scope>
</reference>
<feature type="non-terminal residue" evidence="2">
    <location>
        <position position="227"/>
    </location>
</feature>
<comment type="caution">
    <text evidence="2">The sequence shown here is derived from an EMBL/GenBank/DDBJ whole genome shotgun (WGS) entry which is preliminary data.</text>
</comment>
<gene>
    <name evidence="2" type="ORF">RFI_20133</name>
</gene>
<protein>
    <submittedName>
        <fullName evidence="2">Uncharacterized protein</fullName>
    </submittedName>
</protein>
<evidence type="ECO:0000313" key="3">
    <source>
        <dbReference type="Proteomes" id="UP000023152"/>
    </source>
</evidence>
<evidence type="ECO:0000256" key="1">
    <source>
        <dbReference type="SAM" id="Coils"/>
    </source>
</evidence>
<dbReference type="AlphaFoldDB" id="X6MUQ9"/>
<proteinExistence type="predicted"/>